<evidence type="ECO:0000256" key="3">
    <source>
        <dbReference type="ARBA" id="ARBA00022679"/>
    </source>
</evidence>
<dbReference type="InterPro" id="IPR017475">
    <property type="entry name" value="EPS_sugar_tfrase"/>
</dbReference>
<keyword evidence="4 7" id="KW-0812">Transmembrane</keyword>
<dbReference type="InterPro" id="IPR003362">
    <property type="entry name" value="Bact_transf"/>
</dbReference>
<feature type="transmembrane region" description="Helical" evidence="7">
    <location>
        <begin position="30"/>
        <end position="57"/>
    </location>
</feature>
<gene>
    <name evidence="9" type="ORF">ACFPT7_08795</name>
</gene>
<keyword evidence="3" id="KW-0808">Transferase</keyword>
<keyword evidence="5 7" id="KW-1133">Transmembrane helix</keyword>
<evidence type="ECO:0000256" key="6">
    <source>
        <dbReference type="ARBA" id="ARBA00023136"/>
    </source>
</evidence>
<evidence type="ECO:0000256" key="5">
    <source>
        <dbReference type="ARBA" id="ARBA00022989"/>
    </source>
</evidence>
<feature type="transmembrane region" description="Helical" evidence="7">
    <location>
        <begin position="109"/>
        <end position="129"/>
    </location>
</feature>
<dbReference type="EMBL" id="JBHSPH010000002">
    <property type="protein sequence ID" value="MFC5862383.1"/>
    <property type="molecule type" value="Genomic_DNA"/>
</dbReference>
<dbReference type="PANTHER" id="PTHR30576">
    <property type="entry name" value="COLANIC BIOSYNTHESIS UDP-GLUCOSE LIPID CARRIER TRANSFERASE"/>
    <property type="match status" value="1"/>
</dbReference>
<comment type="caution">
    <text evidence="9">The sequence shown here is derived from an EMBL/GenBank/DDBJ whole genome shotgun (WGS) entry which is preliminary data.</text>
</comment>
<keyword evidence="10" id="KW-1185">Reference proteome</keyword>
<dbReference type="NCBIfam" id="TIGR03025">
    <property type="entry name" value="EPS_sugtrans"/>
    <property type="match status" value="1"/>
</dbReference>
<reference evidence="10" key="1">
    <citation type="journal article" date="2019" name="Int. J. Syst. Evol. Microbiol.">
        <title>The Global Catalogue of Microorganisms (GCM) 10K type strain sequencing project: providing services to taxonomists for standard genome sequencing and annotation.</title>
        <authorList>
            <consortium name="The Broad Institute Genomics Platform"/>
            <consortium name="The Broad Institute Genome Sequencing Center for Infectious Disease"/>
            <person name="Wu L."/>
            <person name="Ma J."/>
        </authorList>
    </citation>
    <scope>NUCLEOTIDE SEQUENCE [LARGE SCALE GENOMIC DNA]</scope>
    <source>
        <strain evidence="10">JCM 4087</strain>
    </source>
</reference>
<dbReference type="Proteomes" id="UP001596091">
    <property type="component" value="Unassembled WGS sequence"/>
</dbReference>
<feature type="domain" description="Bacterial sugar transferase" evidence="8">
    <location>
        <begin position="305"/>
        <end position="480"/>
    </location>
</feature>
<accession>A0ABW1EE63</accession>
<evidence type="ECO:0000313" key="9">
    <source>
        <dbReference type="EMBL" id="MFC5862383.1"/>
    </source>
</evidence>
<evidence type="ECO:0000256" key="4">
    <source>
        <dbReference type="ARBA" id="ARBA00022692"/>
    </source>
</evidence>
<sequence>MSTSDSVAPHLYAEPFETSRAERQADPDKLLDGFLCACEIAADLLVCISGMVSAFWLQHYFHLGGESPVRVQQSAALFLSVAFFTVFFLYRDGMYRGGGLLQIRTTENVLRASVQAMLIMFVFACLFGLQSATGTLLIAIALVPVLLIMGKYVFMLSTRHLRRQNNVVLYGVGDAVKRILSALSHIHDPSLNPVLIIDDDRPHAGESISQIRHWQDRLVQTRRGPISAALLHSCQCNTLVVALPNSTPDKVHAAIQAANQAGANVAFLYGTELGRQPFTKTVNLDGLSLVPLYKPGTNRCSAVVKRAFDLAGASLSLLLLSPLQILIVILVKLDSPGPAIFCQERVGYRGKHFKMYKFRSMHTNATVYDVSPVTSDDPRITRIGRLLRKTSLDELPQLVNVLLGHMSLVGPRPEMPFITHSYTAEQRLRLQVIPGITGLWQLSAARAFPIHENIQHDFYYIRNRTFFMDIAILIHTLFFALNNGI</sequence>
<feature type="transmembrane region" description="Helical" evidence="7">
    <location>
        <begin position="307"/>
        <end position="331"/>
    </location>
</feature>
<dbReference type="RefSeq" id="WP_263335550.1">
    <property type="nucleotide sequence ID" value="NZ_JAGSYH010000003.1"/>
</dbReference>
<evidence type="ECO:0000256" key="7">
    <source>
        <dbReference type="SAM" id="Phobius"/>
    </source>
</evidence>
<dbReference type="Pfam" id="PF02397">
    <property type="entry name" value="Bac_transf"/>
    <property type="match status" value="1"/>
</dbReference>
<organism evidence="9 10">
    <name type="scientific">Acidicapsa dinghuensis</name>
    <dbReference type="NCBI Taxonomy" id="2218256"/>
    <lineage>
        <taxon>Bacteria</taxon>
        <taxon>Pseudomonadati</taxon>
        <taxon>Acidobacteriota</taxon>
        <taxon>Terriglobia</taxon>
        <taxon>Terriglobales</taxon>
        <taxon>Acidobacteriaceae</taxon>
        <taxon>Acidicapsa</taxon>
    </lineage>
</organism>
<keyword evidence="6 7" id="KW-0472">Membrane</keyword>
<protein>
    <submittedName>
        <fullName evidence="9">Exopolysaccharide biosynthesis polyprenyl glycosylphosphotransferase</fullName>
    </submittedName>
</protein>
<feature type="transmembrane region" description="Helical" evidence="7">
    <location>
        <begin position="69"/>
        <end position="89"/>
    </location>
</feature>
<proteinExistence type="inferred from homology"/>
<evidence type="ECO:0000259" key="8">
    <source>
        <dbReference type="Pfam" id="PF02397"/>
    </source>
</evidence>
<name>A0ABW1EE63_9BACT</name>
<comment type="subcellular location">
    <subcellularLocation>
        <location evidence="1">Membrane</location>
        <topology evidence="1">Multi-pass membrane protein</topology>
    </subcellularLocation>
</comment>
<dbReference type="Gene3D" id="3.40.50.720">
    <property type="entry name" value="NAD(P)-binding Rossmann-like Domain"/>
    <property type="match status" value="1"/>
</dbReference>
<evidence type="ECO:0000256" key="1">
    <source>
        <dbReference type="ARBA" id="ARBA00004141"/>
    </source>
</evidence>
<evidence type="ECO:0000256" key="2">
    <source>
        <dbReference type="ARBA" id="ARBA00006464"/>
    </source>
</evidence>
<feature type="transmembrane region" description="Helical" evidence="7">
    <location>
        <begin position="135"/>
        <end position="154"/>
    </location>
</feature>
<evidence type="ECO:0000313" key="10">
    <source>
        <dbReference type="Proteomes" id="UP001596091"/>
    </source>
</evidence>
<dbReference type="PANTHER" id="PTHR30576:SF20">
    <property type="entry name" value="QUINOVOSAMINEPHOSPHOTRANSFERAE-RELATED"/>
    <property type="match status" value="1"/>
</dbReference>
<comment type="similarity">
    <text evidence="2">Belongs to the bacterial sugar transferase family.</text>
</comment>